<keyword evidence="8" id="KW-1185">Reference proteome</keyword>
<evidence type="ECO:0000313" key="7">
    <source>
        <dbReference type="EMBL" id="RCW63368.1"/>
    </source>
</evidence>
<proteinExistence type="inferred from homology"/>
<accession>A0A368X8Q1</accession>
<dbReference type="SUPFAM" id="SSF52743">
    <property type="entry name" value="Subtilisin-like"/>
    <property type="match status" value="1"/>
</dbReference>
<feature type="domain" description="Peptidase S8/S53" evidence="6">
    <location>
        <begin position="38"/>
        <end position="93"/>
    </location>
</feature>
<protein>
    <submittedName>
        <fullName evidence="7">Subtilase family protein</fullName>
    </submittedName>
</protein>
<dbReference type="PROSITE" id="PS00136">
    <property type="entry name" value="SUBTILASE_ASP"/>
    <property type="match status" value="1"/>
</dbReference>
<evidence type="ECO:0000256" key="2">
    <source>
        <dbReference type="ARBA" id="ARBA00022670"/>
    </source>
</evidence>
<dbReference type="InterPro" id="IPR015500">
    <property type="entry name" value="Peptidase_S8_subtilisin-rel"/>
</dbReference>
<keyword evidence="2" id="KW-0645">Protease</keyword>
<dbReference type="InterPro" id="IPR023827">
    <property type="entry name" value="Peptidase_S8_Asp-AS"/>
</dbReference>
<gene>
    <name evidence="7" type="ORF">DFR57_11835</name>
</gene>
<comment type="caution">
    <text evidence="5">Lacks conserved residue(s) required for the propagation of feature annotation.</text>
</comment>
<dbReference type="PROSITE" id="PS51892">
    <property type="entry name" value="SUBTILASE"/>
    <property type="match status" value="1"/>
</dbReference>
<dbReference type="InterPro" id="IPR036852">
    <property type="entry name" value="Peptidase_S8/S53_dom_sf"/>
</dbReference>
<dbReference type="EMBL" id="QPJJ01000018">
    <property type="protein sequence ID" value="RCW63368.1"/>
    <property type="molecule type" value="Genomic_DNA"/>
</dbReference>
<organism evidence="7 8">
    <name type="scientific">Saliterribacillus persicus</name>
    <dbReference type="NCBI Taxonomy" id="930114"/>
    <lineage>
        <taxon>Bacteria</taxon>
        <taxon>Bacillati</taxon>
        <taxon>Bacillota</taxon>
        <taxon>Bacilli</taxon>
        <taxon>Bacillales</taxon>
        <taxon>Bacillaceae</taxon>
        <taxon>Saliterribacillus</taxon>
    </lineage>
</organism>
<keyword evidence="3" id="KW-0378">Hydrolase</keyword>
<sequence length="95" mass="10410">MYLLFLIIIYLSGCTSSKSNEIITWGHEYIGVSNEEADKNVKVAILDSGIFSEHEDLEGKIFEKYNAIGDIADITDNYGHGINIAGILAANKNSV</sequence>
<comment type="caution">
    <text evidence="7">The sequence shown here is derived from an EMBL/GenBank/DDBJ whole genome shotgun (WGS) entry which is preliminary data.</text>
</comment>
<comment type="similarity">
    <text evidence="1 5">Belongs to the peptidase S8 family.</text>
</comment>
<evidence type="ECO:0000256" key="1">
    <source>
        <dbReference type="ARBA" id="ARBA00011073"/>
    </source>
</evidence>
<dbReference type="GO" id="GO:0004252">
    <property type="term" value="F:serine-type endopeptidase activity"/>
    <property type="evidence" value="ECO:0007669"/>
    <property type="project" value="InterPro"/>
</dbReference>
<evidence type="ECO:0000256" key="3">
    <source>
        <dbReference type="ARBA" id="ARBA00022801"/>
    </source>
</evidence>
<evidence type="ECO:0000259" key="6">
    <source>
        <dbReference type="Pfam" id="PF00082"/>
    </source>
</evidence>
<evidence type="ECO:0000256" key="5">
    <source>
        <dbReference type="PROSITE-ProRule" id="PRU01240"/>
    </source>
</evidence>
<dbReference type="PRINTS" id="PR00723">
    <property type="entry name" value="SUBTILISIN"/>
</dbReference>
<name>A0A368X8Q1_9BACI</name>
<dbReference type="AlphaFoldDB" id="A0A368X8Q1"/>
<dbReference type="Proteomes" id="UP000252585">
    <property type="component" value="Unassembled WGS sequence"/>
</dbReference>
<evidence type="ECO:0000313" key="8">
    <source>
        <dbReference type="Proteomes" id="UP000252585"/>
    </source>
</evidence>
<dbReference type="GO" id="GO:0006508">
    <property type="term" value="P:proteolysis"/>
    <property type="evidence" value="ECO:0007669"/>
    <property type="project" value="UniProtKB-KW"/>
</dbReference>
<dbReference type="RefSeq" id="WP_170133014.1">
    <property type="nucleotide sequence ID" value="NZ_QPJJ01000018.1"/>
</dbReference>
<evidence type="ECO:0000256" key="4">
    <source>
        <dbReference type="ARBA" id="ARBA00022825"/>
    </source>
</evidence>
<keyword evidence="4" id="KW-0720">Serine protease</keyword>
<dbReference type="Pfam" id="PF00082">
    <property type="entry name" value="Peptidase_S8"/>
    <property type="match status" value="1"/>
</dbReference>
<dbReference type="InterPro" id="IPR000209">
    <property type="entry name" value="Peptidase_S8/S53_dom"/>
</dbReference>
<reference evidence="7 8" key="1">
    <citation type="submission" date="2018-07" db="EMBL/GenBank/DDBJ databases">
        <title>Genomic Encyclopedia of Type Strains, Phase IV (KMG-IV): sequencing the most valuable type-strain genomes for metagenomic binning, comparative biology and taxonomic classification.</title>
        <authorList>
            <person name="Goeker M."/>
        </authorList>
    </citation>
    <scope>NUCLEOTIDE SEQUENCE [LARGE SCALE GENOMIC DNA]</scope>
    <source>
        <strain evidence="7 8">DSM 27696</strain>
    </source>
</reference>
<dbReference type="Gene3D" id="3.40.50.200">
    <property type="entry name" value="Peptidase S8/S53 domain"/>
    <property type="match status" value="1"/>
</dbReference>